<protein>
    <recommendedName>
        <fullName evidence="3">Xaa-Pro dipeptidyl-peptidase C-terminal domain-containing protein</fullName>
    </recommendedName>
</protein>
<organism evidence="4 5">
    <name type="scientific">Hydrocarboniphaga daqingensis</name>
    <dbReference type="NCBI Taxonomy" id="490188"/>
    <lineage>
        <taxon>Bacteria</taxon>
        <taxon>Pseudomonadati</taxon>
        <taxon>Pseudomonadota</taxon>
        <taxon>Gammaproteobacteria</taxon>
        <taxon>Nevskiales</taxon>
        <taxon>Nevskiaceae</taxon>
        <taxon>Hydrocarboniphaga</taxon>
    </lineage>
</organism>
<dbReference type="InterPro" id="IPR005674">
    <property type="entry name" value="CocE/Ser_esterase"/>
</dbReference>
<feature type="signal peptide" evidence="2">
    <location>
        <begin position="1"/>
        <end position="21"/>
    </location>
</feature>
<dbReference type="SMART" id="SM00939">
    <property type="entry name" value="PepX_C"/>
    <property type="match status" value="1"/>
</dbReference>
<evidence type="ECO:0000313" key="5">
    <source>
        <dbReference type="Proteomes" id="UP000199758"/>
    </source>
</evidence>
<dbReference type="NCBIfam" id="TIGR00976">
    <property type="entry name" value="CocE_NonD"/>
    <property type="match status" value="1"/>
</dbReference>
<evidence type="ECO:0000256" key="2">
    <source>
        <dbReference type="SAM" id="SignalP"/>
    </source>
</evidence>
<dbReference type="RefSeq" id="WP_245793146.1">
    <property type="nucleotide sequence ID" value="NZ_FQWZ01000002.1"/>
</dbReference>
<feature type="chain" id="PRO_5012138280" description="Xaa-Pro dipeptidyl-peptidase C-terminal domain-containing protein" evidence="2">
    <location>
        <begin position="22"/>
        <end position="649"/>
    </location>
</feature>
<dbReference type="STRING" id="490188.SAMN04488068_1203"/>
<dbReference type="PANTHER" id="PTHR43056:SF10">
    <property type="entry name" value="COCE_NOND FAMILY, PUTATIVE (AFU_ORTHOLOGUE AFUA_7G00600)-RELATED"/>
    <property type="match status" value="1"/>
</dbReference>
<proteinExistence type="predicted"/>
<keyword evidence="2" id="KW-0732">Signal</keyword>
<dbReference type="Gene3D" id="3.40.50.1820">
    <property type="entry name" value="alpha/beta hydrolase"/>
    <property type="match status" value="1"/>
</dbReference>
<dbReference type="Gene3D" id="2.60.120.260">
    <property type="entry name" value="Galactose-binding domain-like"/>
    <property type="match status" value="1"/>
</dbReference>
<dbReference type="InterPro" id="IPR029058">
    <property type="entry name" value="AB_hydrolase_fold"/>
</dbReference>
<gene>
    <name evidence="4" type="ORF">SAMN04488068_1203</name>
</gene>
<dbReference type="AlphaFoldDB" id="A0A1M5M0R2"/>
<name>A0A1M5M0R2_9GAMM</name>
<dbReference type="PROSITE" id="PS51257">
    <property type="entry name" value="PROKAR_LIPOPROTEIN"/>
    <property type="match status" value="1"/>
</dbReference>
<evidence type="ECO:0000259" key="3">
    <source>
        <dbReference type="SMART" id="SM00939"/>
    </source>
</evidence>
<dbReference type="InterPro" id="IPR013736">
    <property type="entry name" value="Xaa-Pro_dipept_C"/>
</dbReference>
<dbReference type="InterPro" id="IPR008979">
    <property type="entry name" value="Galactose-bd-like_sf"/>
</dbReference>
<keyword evidence="1" id="KW-0378">Hydrolase</keyword>
<sequence>MGKTSYRLWLTAACSALVILAGCGGGGSDDNPGPLPTAQSDWSTLGARTATAQGGRTITGNQGAQWTSTYAPPATHAGTAVQPLQYITMRDGKRLAAYLTLPADADGNPAPGPFPTVLVQTAYNGVSGQFVPALGGADELLVTHGYASITVDVRGTGQSEGQWEAFGPEEQADYAEVVDWVVRQPWCDGRIGVQGVSYLGITAIITAAQGHPSIKAAFPIVPIGDGYRDIVFTGGQVNPTFIPLWLGLVSVLGVTNPTVLTDPTIGIPVVLEHVLSAVTNFQVPTILKALVGEAETAYDGAFWQARSPLEIISAVRVPTFVVGGLRDLFQRSEPMSYEVIKRNTVAKLLMGPWTHIQAAMGMGLPADGVPTLSELTLQWFDQYVKGLDVGADRLPNVTQWVTGLDRYVTASDWPHPQASAQRLYLRGDKSLSTTTPAADERSNVAAQVPILGLCSVSSAQWTAGLLGLLPVPCFSNGNVVDSGAINYQTEPMAEDYYLNGPIEADIWMATTAIDAGLSVRVDDVAPNGRVTPLTNGLQTASLRAVDERRSRKLDGQSIQPWHPFTQESVLPVGINTPVMVPVEVFQTSALIAKGHRLRIAVSASNLPQGVPPLPTLLQSLAGVLTIYSDAARPSSVVIPVVPASALTSG</sequence>
<evidence type="ECO:0000313" key="4">
    <source>
        <dbReference type="EMBL" id="SHG70871.1"/>
    </source>
</evidence>
<dbReference type="EMBL" id="FQWZ01000002">
    <property type="protein sequence ID" value="SHG70871.1"/>
    <property type="molecule type" value="Genomic_DNA"/>
</dbReference>
<dbReference type="GO" id="GO:0008239">
    <property type="term" value="F:dipeptidyl-peptidase activity"/>
    <property type="evidence" value="ECO:0007669"/>
    <property type="project" value="InterPro"/>
</dbReference>
<dbReference type="SUPFAM" id="SSF53474">
    <property type="entry name" value="alpha/beta-Hydrolases"/>
    <property type="match status" value="1"/>
</dbReference>
<dbReference type="InterPro" id="IPR050585">
    <property type="entry name" value="Xaa-Pro_dipeptidyl-ppase/CocE"/>
</dbReference>
<accession>A0A1M5M0R2</accession>
<evidence type="ECO:0000256" key="1">
    <source>
        <dbReference type="ARBA" id="ARBA00022801"/>
    </source>
</evidence>
<dbReference type="Gene3D" id="1.10.3020.10">
    <property type="entry name" value="alpha-amino acid ester hydrolase ( Helical cap domain)"/>
    <property type="match status" value="1"/>
</dbReference>
<reference evidence="4 5" key="1">
    <citation type="submission" date="2016-11" db="EMBL/GenBank/DDBJ databases">
        <authorList>
            <person name="Jaros S."/>
            <person name="Januszkiewicz K."/>
            <person name="Wedrychowicz H."/>
        </authorList>
    </citation>
    <scope>NUCLEOTIDE SEQUENCE [LARGE SCALE GENOMIC DNA]</scope>
    <source>
        <strain evidence="4 5">CGMCC 1.7049</strain>
    </source>
</reference>
<dbReference type="Proteomes" id="UP000199758">
    <property type="component" value="Unassembled WGS sequence"/>
</dbReference>
<dbReference type="SUPFAM" id="SSF49785">
    <property type="entry name" value="Galactose-binding domain-like"/>
    <property type="match status" value="1"/>
</dbReference>
<dbReference type="Pfam" id="PF02129">
    <property type="entry name" value="Peptidase_S15"/>
    <property type="match status" value="1"/>
</dbReference>
<keyword evidence="5" id="KW-1185">Reference proteome</keyword>
<dbReference type="InterPro" id="IPR000383">
    <property type="entry name" value="Xaa-Pro-like_dom"/>
</dbReference>
<dbReference type="Pfam" id="PF08530">
    <property type="entry name" value="PepX_C"/>
    <property type="match status" value="1"/>
</dbReference>
<feature type="domain" description="Xaa-Pro dipeptidyl-peptidase C-terminal" evidence="3">
    <location>
        <begin position="377"/>
        <end position="637"/>
    </location>
</feature>
<dbReference type="PANTHER" id="PTHR43056">
    <property type="entry name" value="PEPTIDASE S9 PROLYL OLIGOPEPTIDASE"/>
    <property type="match status" value="1"/>
</dbReference>